<dbReference type="Proteomes" id="UP000182680">
    <property type="component" value="Unassembled WGS sequence"/>
</dbReference>
<accession>A0AA94HTK2</accession>
<sequence length="183" mass="19569">MAEKKAILLLAPELNLNAASEALDKLRKKAALLPNACKDGLEARAAALGAKTVDTSALTEQNEEAFLLLKGGETELAAILEYADRRTLVVVAGADAVAFYGLAVNGKAGAVERAVSAEDIALTIATIADLPITAECTGGIVYQVMKNPNLKLDEIRKLKEALLRMESVIQRDNREPWDKHDCA</sequence>
<gene>
    <name evidence="1" type="ORF">SAMN02910291_01862</name>
</gene>
<name>A0AA94HTK2_DESDE</name>
<comment type="caution">
    <text evidence="1">The sequence shown here is derived from an EMBL/GenBank/DDBJ whole genome shotgun (WGS) entry which is preliminary data.</text>
</comment>
<proteinExistence type="predicted"/>
<evidence type="ECO:0000313" key="2">
    <source>
        <dbReference type="Proteomes" id="UP000182680"/>
    </source>
</evidence>
<dbReference type="AlphaFoldDB" id="A0AA94HTK2"/>
<protein>
    <submittedName>
        <fullName evidence="1">Uncharacterized protein</fullName>
    </submittedName>
</protein>
<dbReference type="EMBL" id="FPIW01000034">
    <property type="protein sequence ID" value="SFW56549.1"/>
    <property type="molecule type" value="Genomic_DNA"/>
</dbReference>
<evidence type="ECO:0000313" key="1">
    <source>
        <dbReference type="EMBL" id="SFW56549.1"/>
    </source>
</evidence>
<dbReference type="RefSeq" id="WP_072312054.1">
    <property type="nucleotide sequence ID" value="NZ_FPIW01000034.1"/>
</dbReference>
<organism evidence="1 2">
    <name type="scientific">Desulfovibrio desulfuricans</name>
    <dbReference type="NCBI Taxonomy" id="876"/>
    <lineage>
        <taxon>Bacteria</taxon>
        <taxon>Pseudomonadati</taxon>
        <taxon>Thermodesulfobacteriota</taxon>
        <taxon>Desulfovibrionia</taxon>
        <taxon>Desulfovibrionales</taxon>
        <taxon>Desulfovibrionaceae</taxon>
        <taxon>Desulfovibrio</taxon>
    </lineage>
</organism>
<reference evidence="2" key="1">
    <citation type="submission" date="2016-11" db="EMBL/GenBank/DDBJ databases">
        <authorList>
            <person name="Jaros S."/>
            <person name="Januszkiewicz K."/>
            <person name="Wedrychowicz H."/>
        </authorList>
    </citation>
    <scope>NUCLEOTIDE SEQUENCE [LARGE SCALE GENOMIC DNA]</scope>
    <source>
        <strain evidence="2">DSM 7057</strain>
    </source>
</reference>